<organism evidence="2 3">
    <name type="scientific">Corchorus capsularis</name>
    <name type="common">Jute</name>
    <dbReference type="NCBI Taxonomy" id="210143"/>
    <lineage>
        <taxon>Eukaryota</taxon>
        <taxon>Viridiplantae</taxon>
        <taxon>Streptophyta</taxon>
        <taxon>Embryophyta</taxon>
        <taxon>Tracheophyta</taxon>
        <taxon>Spermatophyta</taxon>
        <taxon>Magnoliopsida</taxon>
        <taxon>eudicotyledons</taxon>
        <taxon>Gunneridae</taxon>
        <taxon>Pentapetalae</taxon>
        <taxon>rosids</taxon>
        <taxon>malvids</taxon>
        <taxon>Malvales</taxon>
        <taxon>Malvaceae</taxon>
        <taxon>Grewioideae</taxon>
        <taxon>Apeibeae</taxon>
        <taxon>Corchorus</taxon>
    </lineage>
</organism>
<comment type="caution">
    <text evidence="2">The sequence shown here is derived from an EMBL/GenBank/DDBJ whole genome shotgun (WGS) entry which is preliminary data.</text>
</comment>
<proteinExistence type="predicted"/>
<feature type="compositionally biased region" description="Basic and acidic residues" evidence="1">
    <location>
        <begin position="14"/>
        <end position="24"/>
    </location>
</feature>
<keyword evidence="3" id="KW-1185">Reference proteome</keyword>
<dbReference type="Gramene" id="OMO64607">
    <property type="protein sequence ID" value="OMO64607"/>
    <property type="gene ID" value="CCACVL1_21642"/>
</dbReference>
<gene>
    <name evidence="2" type="ORF">CCACVL1_21642</name>
</gene>
<evidence type="ECO:0000313" key="3">
    <source>
        <dbReference type="Proteomes" id="UP000188268"/>
    </source>
</evidence>
<evidence type="ECO:0000256" key="1">
    <source>
        <dbReference type="SAM" id="MobiDB-lite"/>
    </source>
</evidence>
<sequence>MAIGKPNNQHKKVQIKDPEANGPI</sequence>
<accession>A0A1R3H2Q4</accession>
<reference evidence="2 3" key="1">
    <citation type="submission" date="2013-09" db="EMBL/GenBank/DDBJ databases">
        <title>Corchorus capsularis genome sequencing.</title>
        <authorList>
            <person name="Alam M."/>
            <person name="Haque M.S."/>
            <person name="Islam M.S."/>
            <person name="Emdad E.M."/>
            <person name="Islam M.M."/>
            <person name="Ahmed B."/>
            <person name="Halim A."/>
            <person name="Hossen Q.M.M."/>
            <person name="Hossain M.Z."/>
            <person name="Ahmed R."/>
            <person name="Khan M.M."/>
            <person name="Islam R."/>
            <person name="Rashid M.M."/>
            <person name="Khan S.A."/>
            <person name="Rahman M.S."/>
            <person name="Alam M."/>
        </authorList>
    </citation>
    <scope>NUCLEOTIDE SEQUENCE [LARGE SCALE GENOMIC DNA]</scope>
    <source>
        <strain evidence="3">cv. CVL-1</strain>
        <tissue evidence="2">Whole seedling</tissue>
    </source>
</reference>
<dbReference type="AlphaFoldDB" id="A0A1R3H2Q4"/>
<evidence type="ECO:0000313" key="2">
    <source>
        <dbReference type="EMBL" id="OMO64607.1"/>
    </source>
</evidence>
<name>A0A1R3H2Q4_COCAP</name>
<protein>
    <submittedName>
        <fullName evidence="2">Uncharacterized protein</fullName>
    </submittedName>
</protein>
<dbReference type="Proteomes" id="UP000188268">
    <property type="component" value="Unassembled WGS sequence"/>
</dbReference>
<feature type="region of interest" description="Disordered" evidence="1">
    <location>
        <begin position="1"/>
        <end position="24"/>
    </location>
</feature>
<dbReference type="EMBL" id="AWWV01012754">
    <property type="protein sequence ID" value="OMO64607.1"/>
    <property type="molecule type" value="Genomic_DNA"/>
</dbReference>